<evidence type="ECO:0000313" key="3">
    <source>
        <dbReference type="Proteomes" id="UP001210380"/>
    </source>
</evidence>
<feature type="compositionally biased region" description="Basic residues" evidence="1">
    <location>
        <begin position="18"/>
        <end position="41"/>
    </location>
</feature>
<name>A0ABT4UUE5_9PSEU</name>
<sequence>MAHALFAAHLPAGNKNRDKSRSRHRSRSRGSRMTARTHRSL</sequence>
<dbReference type="EMBL" id="JAQGLA010000008">
    <property type="protein sequence ID" value="MDA3625309.1"/>
    <property type="molecule type" value="Genomic_DNA"/>
</dbReference>
<reference evidence="2 3" key="1">
    <citation type="submission" date="2022-11" db="EMBL/GenBank/DDBJ databases">
        <title>Draft genome sequence of Saccharopolyspora sp. WRP15-2 isolated from rhizosphere soils of wild rice in Thailand.</title>
        <authorList>
            <person name="Duangmal K."/>
            <person name="Kammanee S."/>
            <person name="Muangham S."/>
        </authorList>
    </citation>
    <scope>NUCLEOTIDE SEQUENCE [LARGE SCALE GENOMIC DNA]</scope>
    <source>
        <strain evidence="2 3">WRP15-2</strain>
    </source>
</reference>
<dbReference type="Proteomes" id="UP001210380">
    <property type="component" value="Unassembled WGS sequence"/>
</dbReference>
<accession>A0ABT4UUE5</accession>
<organism evidence="2 3">
    <name type="scientific">Saccharopolyspora oryzae</name>
    <dbReference type="NCBI Taxonomy" id="2997343"/>
    <lineage>
        <taxon>Bacteria</taxon>
        <taxon>Bacillati</taxon>
        <taxon>Actinomycetota</taxon>
        <taxon>Actinomycetes</taxon>
        <taxon>Pseudonocardiales</taxon>
        <taxon>Pseudonocardiaceae</taxon>
        <taxon>Saccharopolyspora</taxon>
    </lineage>
</organism>
<evidence type="ECO:0000256" key="1">
    <source>
        <dbReference type="SAM" id="MobiDB-lite"/>
    </source>
</evidence>
<dbReference type="RefSeq" id="WP_270947888.1">
    <property type="nucleotide sequence ID" value="NZ_JAQGLA010000008.1"/>
</dbReference>
<evidence type="ECO:0000313" key="2">
    <source>
        <dbReference type="EMBL" id="MDA3625309.1"/>
    </source>
</evidence>
<gene>
    <name evidence="2" type="ORF">OU415_07670</name>
</gene>
<protein>
    <submittedName>
        <fullName evidence="2">Uncharacterized protein</fullName>
    </submittedName>
</protein>
<feature type="region of interest" description="Disordered" evidence="1">
    <location>
        <begin position="1"/>
        <end position="41"/>
    </location>
</feature>
<comment type="caution">
    <text evidence="2">The sequence shown here is derived from an EMBL/GenBank/DDBJ whole genome shotgun (WGS) entry which is preliminary data.</text>
</comment>
<keyword evidence="3" id="KW-1185">Reference proteome</keyword>
<proteinExistence type="predicted"/>